<evidence type="ECO:0000256" key="7">
    <source>
        <dbReference type="ARBA" id="ARBA00022695"/>
    </source>
</evidence>
<evidence type="ECO:0000256" key="5">
    <source>
        <dbReference type="ARBA" id="ARBA00022679"/>
    </source>
</evidence>
<protein>
    <recommendedName>
        <fullName evidence="10">L-threonylcarbamoyladenylate synthase</fullName>
        <ecNumber evidence="3">2.7.7.87</ecNumber>
    </recommendedName>
    <alternativeName>
        <fullName evidence="10">L-threonylcarbamoyladenylate synthase</fullName>
    </alternativeName>
</protein>
<evidence type="ECO:0000256" key="2">
    <source>
        <dbReference type="ARBA" id="ARBA00007663"/>
    </source>
</evidence>
<proteinExistence type="inferred from homology"/>
<dbReference type="PROSITE" id="PS51163">
    <property type="entry name" value="YRDC"/>
    <property type="match status" value="1"/>
</dbReference>
<dbReference type="KEGG" id="enn:FRE64_07415"/>
<dbReference type="GO" id="GO:0005737">
    <property type="term" value="C:cytoplasm"/>
    <property type="evidence" value="ECO:0007669"/>
    <property type="project" value="UniProtKB-SubCell"/>
</dbReference>
<dbReference type="AlphaFoldDB" id="A0A5B8NL71"/>
<dbReference type="InterPro" id="IPR050156">
    <property type="entry name" value="TC-AMP_synthase_SUA5"/>
</dbReference>
<feature type="domain" description="YrdC-like" evidence="12">
    <location>
        <begin position="3"/>
        <end position="189"/>
    </location>
</feature>
<keyword evidence="6" id="KW-0819">tRNA processing</keyword>
<dbReference type="Proteomes" id="UP000318453">
    <property type="component" value="Chromosome"/>
</dbReference>
<dbReference type="PANTHER" id="PTHR17490">
    <property type="entry name" value="SUA5"/>
    <property type="match status" value="1"/>
</dbReference>
<dbReference type="EMBL" id="CP042326">
    <property type="protein sequence ID" value="QDZ39784.1"/>
    <property type="molecule type" value="Genomic_DNA"/>
</dbReference>
<dbReference type="GO" id="GO:0061710">
    <property type="term" value="F:L-threonylcarbamoyladenylate synthase"/>
    <property type="evidence" value="ECO:0007669"/>
    <property type="project" value="UniProtKB-EC"/>
</dbReference>
<keyword evidence="9" id="KW-0067">ATP-binding</keyword>
<evidence type="ECO:0000313" key="13">
    <source>
        <dbReference type="EMBL" id="QDZ39784.1"/>
    </source>
</evidence>
<dbReference type="EC" id="2.7.7.87" evidence="3"/>
<dbReference type="InterPro" id="IPR017945">
    <property type="entry name" value="DHBP_synth_RibB-like_a/b_dom"/>
</dbReference>
<comment type="similarity">
    <text evidence="2">Belongs to the SUA5 family.</text>
</comment>
<evidence type="ECO:0000256" key="8">
    <source>
        <dbReference type="ARBA" id="ARBA00022741"/>
    </source>
</evidence>
<evidence type="ECO:0000256" key="1">
    <source>
        <dbReference type="ARBA" id="ARBA00004496"/>
    </source>
</evidence>
<keyword evidence="14" id="KW-1185">Reference proteome</keyword>
<keyword evidence="8" id="KW-0547">Nucleotide-binding</keyword>
<evidence type="ECO:0000256" key="3">
    <source>
        <dbReference type="ARBA" id="ARBA00012584"/>
    </source>
</evidence>
<evidence type="ECO:0000256" key="11">
    <source>
        <dbReference type="ARBA" id="ARBA00048366"/>
    </source>
</evidence>
<dbReference type="GO" id="GO:0006450">
    <property type="term" value="P:regulation of translational fidelity"/>
    <property type="evidence" value="ECO:0007669"/>
    <property type="project" value="TreeGrafter"/>
</dbReference>
<sequence length="200" mass="21786">MTLVSLPELITGAKQGKVVSFPTDTVYALAVSPENAQNIFQLKQREAKKPLILMGASSQQLWRYVQGNDREFQIWQAVANHYFPGALTLVLPSSSEVPRTVNPETPDSIGIRVPNSAIALSIFEQTGVLATTSANRSGEPPLTSPEAINERFPEVLVLADEAAETPNSLPSTVVKWMGESWTILRQGNLPFDSGVINISR</sequence>
<keyword evidence="4" id="KW-0963">Cytoplasm</keyword>
<dbReference type="GO" id="GO:0005524">
    <property type="term" value="F:ATP binding"/>
    <property type="evidence" value="ECO:0007669"/>
    <property type="project" value="UniProtKB-KW"/>
</dbReference>
<evidence type="ECO:0000256" key="10">
    <source>
        <dbReference type="ARBA" id="ARBA00029774"/>
    </source>
</evidence>
<dbReference type="Pfam" id="PF01300">
    <property type="entry name" value="Sua5_yciO_yrdC"/>
    <property type="match status" value="1"/>
</dbReference>
<evidence type="ECO:0000313" key="14">
    <source>
        <dbReference type="Proteomes" id="UP000318453"/>
    </source>
</evidence>
<dbReference type="PANTHER" id="PTHR17490:SF16">
    <property type="entry name" value="THREONYLCARBAMOYL-AMP SYNTHASE"/>
    <property type="match status" value="1"/>
</dbReference>
<dbReference type="InterPro" id="IPR006070">
    <property type="entry name" value="Sua5-like_dom"/>
</dbReference>
<evidence type="ECO:0000259" key="12">
    <source>
        <dbReference type="PROSITE" id="PS51163"/>
    </source>
</evidence>
<name>A0A5B8NL71_9CHRO</name>
<accession>A0A5B8NL71</accession>
<organism evidence="13 14">
    <name type="scientific">Euhalothece natronophila Z-M001</name>
    <dbReference type="NCBI Taxonomy" id="522448"/>
    <lineage>
        <taxon>Bacteria</taxon>
        <taxon>Bacillati</taxon>
        <taxon>Cyanobacteriota</taxon>
        <taxon>Cyanophyceae</taxon>
        <taxon>Oscillatoriophycideae</taxon>
        <taxon>Chroococcales</taxon>
        <taxon>Halothecacae</taxon>
        <taxon>Halothece cluster</taxon>
        <taxon>Euhalothece</taxon>
    </lineage>
</organism>
<dbReference type="GO" id="GO:0008033">
    <property type="term" value="P:tRNA processing"/>
    <property type="evidence" value="ECO:0007669"/>
    <property type="project" value="UniProtKB-KW"/>
</dbReference>
<dbReference type="Gene3D" id="3.90.870.10">
    <property type="entry name" value="DHBP synthase"/>
    <property type="match status" value="1"/>
</dbReference>
<comment type="subcellular location">
    <subcellularLocation>
        <location evidence="1">Cytoplasm</location>
    </subcellularLocation>
</comment>
<evidence type="ECO:0000256" key="6">
    <source>
        <dbReference type="ARBA" id="ARBA00022694"/>
    </source>
</evidence>
<dbReference type="RefSeq" id="WP_146295381.1">
    <property type="nucleotide sequence ID" value="NZ_CP042326.1"/>
</dbReference>
<dbReference type="GO" id="GO:0000049">
    <property type="term" value="F:tRNA binding"/>
    <property type="evidence" value="ECO:0007669"/>
    <property type="project" value="TreeGrafter"/>
</dbReference>
<dbReference type="SUPFAM" id="SSF55821">
    <property type="entry name" value="YrdC/RibB"/>
    <property type="match status" value="1"/>
</dbReference>
<evidence type="ECO:0000256" key="9">
    <source>
        <dbReference type="ARBA" id="ARBA00022840"/>
    </source>
</evidence>
<reference evidence="13" key="1">
    <citation type="submission" date="2019-08" db="EMBL/GenBank/DDBJ databases">
        <title>Carotenoids and Carotenoid Binding Proteins in the Halophilic Cyanobacterium Euhalothece sp. ZM00.</title>
        <authorList>
            <person name="Cho S.M."/>
            <person name="Song J.Y."/>
            <person name="Park Y.-I."/>
        </authorList>
    </citation>
    <scope>NUCLEOTIDE SEQUENCE [LARGE SCALE GENOMIC DNA]</scope>
    <source>
        <strain evidence="13">Z-M001</strain>
    </source>
</reference>
<dbReference type="OrthoDB" id="9814580at2"/>
<evidence type="ECO:0000256" key="4">
    <source>
        <dbReference type="ARBA" id="ARBA00022490"/>
    </source>
</evidence>
<keyword evidence="5" id="KW-0808">Transferase</keyword>
<dbReference type="GO" id="GO:0003725">
    <property type="term" value="F:double-stranded RNA binding"/>
    <property type="evidence" value="ECO:0007669"/>
    <property type="project" value="InterPro"/>
</dbReference>
<gene>
    <name evidence="13" type="ORF">FRE64_07415</name>
</gene>
<comment type="catalytic activity">
    <reaction evidence="11">
        <text>L-threonine + hydrogencarbonate + ATP = L-threonylcarbamoyladenylate + diphosphate + H2O</text>
        <dbReference type="Rhea" id="RHEA:36407"/>
        <dbReference type="ChEBI" id="CHEBI:15377"/>
        <dbReference type="ChEBI" id="CHEBI:17544"/>
        <dbReference type="ChEBI" id="CHEBI:30616"/>
        <dbReference type="ChEBI" id="CHEBI:33019"/>
        <dbReference type="ChEBI" id="CHEBI:57926"/>
        <dbReference type="ChEBI" id="CHEBI:73682"/>
        <dbReference type="EC" id="2.7.7.87"/>
    </reaction>
</comment>
<keyword evidence="7" id="KW-0548">Nucleotidyltransferase</keyword>